<evidence type="ECO:0000259" key="2">
    <source>
        <dbReference type="PROSITE" id="PS50850"/>
    </source>
</evidence>
<gene>
    <name evidence="3" type="ORF">IC006_0659</name>
    <name evidence="4" type="ORF">IC007_0633</name>
</gene>
<dbReference type="Gene3D" id="1.20.1250.20">
    <property type="entry name" value="MFS general substrate transporter like domains"/>
    <property type="match status" value="1"/>
</dbReference>
<accession>A0A510E214</accession>
<dbReference type="InterPro" id="IPR020846">
    <property type="entry name" value="MFS_dom"/>
</dbReference>
<dbReference type="InterPro" id="IPR011701">
    <property type="entry name" value="MFS"/>
</dbReference>
<feature type="domain" description="Major facilitator superfamily (MFS) profile" evidence="2">
    <location>
        <begin position="3"/>
        <end position="372"/>
    </location>
</feature>
<keyword evidence="1" id="KW-0472">Membrane</keyword>
<protein>
    <recommendedName>
        <fullName evidence="2">Major facilitator superfamily (MFS) profile domain-containing protein</fullName>
    </recommendedName>
</protein>
<keyword evidence="5" id="KW-1185">Reference proteome</keyword>
<dbReference type="RefSeq" id="WP_149528327.1">
    <property type="nucleotide sequence ID" value="NZ_AP018929.1"/>
</dbReference>
<evidence type="ECO:0000256" key="1">
    <source>
        <dbReference type="SAM" id="Phobius"/>
    </source>
</evidence>
<proteinExistence type="predicted"/>
<keyword evidence="1" id="KW-0812">Transmembrane</keyword>
<evidence type="ECO:0000313" key="5">
    <source>
        <dbReference type="Proteomes" id="UP000322983"/>
    </source>
</evidence>
<dbReference type="PROSITE" id="PS50850">
    <property type="entry name" value="MFS"/>
    <property type="match status" value="1"/>
</dbReference>
<dbReference type="KEGG" id="step:IC006_0659"/>
<name>A0A510E214_9CREN</name>
<feature type="transmembrane region" description="Helical" evidence="1">
    <location>
        <begin position="226"/>
        <end position="249"/>
    </location>
</feature>
<dbReference type="SUPFAM" id="SSF103473">
    <property type="entry name" value="MFS general substrate transporter"/>
    <property type="match status" value="1"/>
</dbReference>
<reference evidence="6" key="1">
    <citation type="submission" date="2018-09" db="EMBL/GenBank/DDBJ databases">
        <title>Complete Genome Sequencing of Sulfolobus sp. JCM 16834.</title>
        <authorList>
            <person name="Kato S."/>
            <person name="Itoh T."/>
            <person name="Ohkuma M."/>
        </authorList>
    </citation>
    <scope>NUCLEOTIDE SEQUENCE [LARGE SCALE GENOMIC DNA]</scope>
    <source>
        <strain evidence="6">IC-007</strain>
    </source>
</reference>
<dbReference type="AlphaFoldDB" id="A0A510E214"/>
<evidence type="ECO:0000313" key="4">
    <source>
        <dbReference type="EMBL" id="BBG26128.1"/>
    </source>
</evidence>
<keyword evidence="1" id="KW-1133">Transmembrane helix</keyword>
<dbReference type="InterPro" id="IPR036259">
    <property type="entry name" value="MFS_trans_sf"/>
</dbReference>
<accession>A0A510DT97</accession>
<feature type="transmembrane region" description="Helical" evidence="1">
    <location>
        <begin position="34"/>
        <end position="57"/>
    </location>
</feature>
<dbReference type="EMBL" id="AP018929">
    <property type="protein sequence ID" value="BBG23375.1"/>
    <property type="molecule type" value="Genomic_DNA"/>
</dbReference>
<feature type="transmembrane region" description="Helical" evidence="1">
    <location>
        <begin position="69"/>
        <end position="88"/>
    </location>
</feature>
<dbReference type="Proteomes" id="UP000322983">
    <property type="component" value="Chromosome"/>
</dbReference>
<feature type="transmembrane region" description="Helical" evidence="1">
    <location>
        <begin position="261"/>
        <end position="281"/>
    </location>
</feature>
<feature type="transmembrane region" description="Helical" evidence="1">
    <location>
        <begin position="128"/>
        <end position="150"/>
    </location>
</feature>
<dbReference type="OrthoDB" id="57234at2157"/>
<dbReference type="GO" id="GO:0022857">
    <property type="term" value="F:transmembrane transporter activity"/>
    <property type="evidence" value="ECO:0007669"/>
    <property type="project" value="InterPro"/>
</dbReference>
<evidence type="ECO:0000313" key="3">
    <source>
        <dbReference type="EMBL" id="BBG23375.1"/>
    </source>
</evidence>
<dbReference type="Pfam" id="PF07690">
    <property type="entry name" value="MFS_1"/>
    <property type="match status" value="1"/>
</dbReference>
<dbReference type="GeneID" id="41717058"/>
<feature type="transmembrane region" description="Helical" evidence="1">
    <location>
        <begin position="320"/>
        <end position="340"/>
    </location>
</feature>
<reference evidence="4 5" key="2">
    <citation type="journal article" date="2020" name="Int. J. Syst. Evol. Microbiol.">
        <title>Sulfuracidifex tepidarius gen. nov., sp. nov. and transfer of Sulfolobus metallicus Huber and Stetter 1992 to the genus Sulfuracidifex as Sulfuracidifex metallicus comb. nov.</title>
        <authorList>
            <person name="Itoh T."/>
            <person name="Miura T."/>
            <person name="Sakai H.D."/>
            <person name="Kato S."/>
            <person name="Ohkuma M."/>
            <person name="Takashina T."/>
        </authorList>
    </citation>
    <scope>NUCLEOTIDE SEQUENCE</scope>
    <source>
        <strain evidence="3 5">IC-006</strain>
        <strain evidence="4">IC-007</strain>
    </source>
</reference>
<feature type="transmembrane region" description="Helical" evidence="1">
    <location>
        <begin position="346"/>
        <end position="369"/>
    </location>
</feature>
<feature type="transmembrane region" description="Helical" evidence="1">
    <location>
        <begin position="7"/>
        <end position="28"/>
    </location>
</feature>
<feature type="transmembrane region" description="Helical" evidence="1">
    <location>
        <begin position="287"/>
        <end position="308"/>
    </location>
</feature>
<organism evidence="4 6">
    <name type="scientific">Sulfuracidifex tepidarius</name>
    <dbReference type="NCBI Taxonomy" id="1294262"/>
    <lineage>
        <taxon>Archaea</taxon>
        <taxon>Thermoproteota</taxon>
        <taxon>Thermoprotei</taxon>
        <taxon>Sulfolobales</taxon>
        <taxon>Sulfolobaceae</taxon>
        <taxon>Sulfuracidifex</taxon>
    </lineage>
</organism>
<feature type="transmembrane region" description="Helical" evidence="1">
    <location>
        <begin position="196"/>
        <end position="220"/>
    </location>
</feature>
<sequence>MTKLFPYLVLLFTIGFGWFLISPLVPILSADFHVSVPSVILLISLYGYSVVLVGLLAGYISARFTVRDVLIASSVFTFVGLTLRIFFLHDFLPFFITQTLAAVGYPLAIAPVGAVASSFKNQRSVTGLSVGVLFIGMGAGSFISPLLLAFGIQGDLGSAAVLSLISLALVLAFTGDYPKNYTRNLKGSFSPPMVRNWYVGLVIATFSVFFGGVASALLSVHHVTNAVSLGGLLGGLSFVGSGLGAAVLLPVFEVKGLVRGGTMLSATLAFVFAVVISYSLLFAPESVVLGASYFLYGFFGNALWSLALSSVVKYVKYPTLSGFATSMYSVVSNLGVALIPSYLTSVFLSLPLVGLAVVGVMQLVALVIARWL</sequence>
<dbReference type="Proteomes" id="UP000325030">
    <property type="component" value="Chromosome"/>
</dbReference>
<feature type="transmembrane region" description="Helical" evidence="1">
    <location>
        <begin position="156"/>
        <end position="175"/>
    </location>
</feature>
<evidence type="ECO:0000313" key="6">
    <source>
        <dbReference type="Proteomes" id="UP000325030"/>
    </source>
</evidence>
<feature type="transmembrane region" description="Helical" evidence="1">
    <location>
        <begin position="94"/>
        <end position="116"/>
    </location>
</feature>
<dbReference type="EMBL" id="AP018930">
    <property type="protein sequence ID" value="BBG26128.1"/>
    <property type="molecule type" value="Genomic_DNA"/>
</dbReference>